<evidence type="ECO:0000256" key="4">
    <source>
        <dbReference type="ARBA" id="ARBA00022786"/>
    </source>
</evidence>
<feature type="domain" description="THIF-type NAD/FAD binding fold" evidence="7">
    <location>
        <begin position="32"/>
        <end position="630"/>
    </location>
</feature>
<dbReference type="Gene3D" id="3.40.50.720">
    <property type="entry name" value="NAD(P)-binding Rossmann-like Domain"/>
    <property type="match status" value="2"/>
</dbReference>
<dbReference type="OrthoDB" id="1708823at2759"/>
<accession>A0A3M6V190</accession>
<organism evidence="8 9">
    <name type="scientific">Pocillopora damicornis</name>
    <name type="common">Cauliflower coral</name>
    <name type="synonym">Millepora damicornis</name>
    <dbReference type="NCBI Taxonomy" id="46731"/>
    <lineage>
        <taxon>Eukaryota</taxon>
        <taxon>Metazoa</taxon>
        <taxon>Cnidaria</taxon>
        <taxon>Anthozoa</taxon>
        <taxon>Hexacorallia</taxon>
        <taxon>Scleractinia</taxon>
        <taxon>Astrocoeniina</taxon>
        <taxon>Pocilloporidae</taxon>
        <taxon>Pocillopora</taxon>
    </lineage>
</organism>
<evidence type="ECO:0000256" key="1">
    <source>
        <dbReference type="ARBA" id="ARBA00005032"/>
    </source>
</evidence>
<dbReference type="InterPro" id="IPR000594">
    <property type="entry name" value="ThiF_NAD_FAD-bd"/>
</dbReference>
<reference evidence="8 9" key="1">
    <citation type="journal article" date="2018" name="Sci. Rep.">
        <title>Comparative analysis of the Pocillopora damicornis genome highlights role of immune system in coral evolution.</title>
        <authorList>
            <person name="Cunning R."/>
            <person name="Bay R.A."/>
            <person name="Gillette P."/>
            <person name="Baker A.C."/>
            <person name="Traylor-Knowles N."/>
        </authorList>
    </citation>
    <scope>NUCLEOTIDE SEQUENCE [LARGE SCALE GENOMIC DNA]</scope>
    <source>
        <strain evidence="8">RSMAS</strain>
        <tissue evidence="8">Whole animal</tissue>
    </source>
</reference>
<gene>
    <name evidence="8" type="ORF">pdam_00010474</name>
</gene>
<name>A0A3M6V190_POCDA</name>
<proteinExistence type="inferred from homology"/>
<evidence type="ECO:0000259" key="7">
    <source>
        <dbReference type="Pfam" id="PF00899"/>
    </source>
</evidence>
<keyword evidence="4" id="KW-0833">Ubl conjugation pathway</keyword>
<dbReference type="CDD" id="cd01493">
    <property type="entry name" value="APPBP1_RUB"/>
    <property type="match status" value="1"/>
</dbReference>
<dbReference type="EMBL" id="RCHS01000299">
    <property type="protein sequence ID" value="RMX59650.1"/>
    <property type="molecule type" value="Genomic_DNA"/>
</dbReference>
<dbReference type="STRING" id="46731.A0A3M6V190"/>
<comment type="similarity">
    <text evidence="2">Belongs to the ubiquitin-activating E1 family. ULA1 subfamily.</text>
</comment>
<evidence type="ECO:0000256" key="3">
    <source>
        <dbReference type="ARBA" id="ARBA00015407"/>
    </source>
</evidence>
<dbReference type="UniPathway" id="UPA00885"/>
<feature type="transmembrane region" description="Helical" evidence="6">
    <location>
        <begin position="345"/>
        <end position="371"/>
    </location>
</feature>
<dbReference type="InterPro" id="IPR030667">
    <property type="entry name" value="APP-BP1"/>
</dbReference>
<dbReference type="InterPro" id="IPR045886">
    <property type="entry name" value="ThiF/MoeB/HesA"/>
</dbReference>
<feature type="non-terminal residue" evidence="8">
    <location>
        <position position="1"/>
    </location>
</feature>
<comment type="caution">
    <text evidence="8">The sequence shown here is derived from an EMBL/GenBank/DDBJ whole genome shotgun (WGS) entry which is preliminary data.</text>
</comment>
<keyword evidence="6" id="KW-0472">Membrane</keyword>
<evidence type="ECO:0000256" key="5">
    <source>
        <dbReference type="SAM" id="MobiDB-lite"/>
    </source>
</evidence>
<dbReference type="Proteomes" id="UP000275408">
    <property type="component" value="Unassembled WGS sequence"/>
</dbReference>
<dbReference type="Pfam" id="PF00899">
    <property type="entry name" value="ThiF"/>
    <property type="match status" value="1"/>
</dbReference>
<dbReference type="PIRSF" id="PIRSF039099">
    <property type="entry name" value="APP-BP1"/>
    <property type="match status" value="1"/>
</dbReference>
<evidence type="ECO:0000256" key="6">
    <source>
        <dbReference type="SAM" id="Phobius"/>
    </source>
</evidence>
<evidence type="ECO:0000313" key="9">
    <source>
        <dbReference type="Proteomes" id="UP000275408"/>
    </source>
</evidence>
<dbReference type="InterPro" id="IPR035985">
    <property type="entry name" value="Ubiquitin-activating_enz"/>
</dbReference>
<dbReference type="PANTHER" id="PTHR10953">
    <property type="entry name" value="UBIQUITIN-ACTIVATING ENZYME E1"/>
    <property type="match status" value="1"/>
</dbReference>
<dbReference type="GO" id="GO:0019781">
    <property type="term" value="F:NEDD8 activating enzyme activity"/>
    <property type="evidence" value="ECO:0007669"/>
    <property type="project" value="InterPro"/>
</dbReference>
<dbReference type="FunFam" id="3.40.50.720:FF:000187">
    <property type="entry name" value="NEDD8-activating enzyme E1 regulatory subunit"/>
    <property type="match status" value="1"/>
</dbReference>
<comment type="pathway">
    <text evidence="1">Protein modification; protein neddylation.</text>
</comment>
<dbReference type="GO" id="GO:0005737">
    <property type="term" value="C:cytoplasm"/>
    <property type="evidence" value="ECO:0007669"/>
    <property type="project" value="TreeGrafter"/>
</dbReference>
<keyword evidence="6" id="KW-1133">Transmembrane helix</keyword>
<protein>
    <recommendedName>
        <fullName evidence="3">NEDD8-activating enzyme E1 regulatory subunit</fullName>
    </recommendedName>
</protein>
<dbReference type="PANTHER" id="PTHR10953:SF29">
    <property type="entry name" value="NEDD8-ACTIVATING ENZYME E1 REGULATORY SUBUNIT"/>
    <property type="match status" value="1"/>
</dbReference>
<dbReference type="GO" id="GO:0045116">
    <property type="term" value="P:protein neddylation"/>
    <property type="evidence" value="ECO:0007669"/>
    <property type="project" value="UniProtKB-UniPathway"/>
</dbReference>
<keyword evidence="6" id="KW-0812">Transmembrane</keyword>
<dbReference type="AlphaFoldDB" id="A0A3M6V190"/>
<sequence>YPCAMKRKAVNSPGPSRKQKMSKVALDKNKKYDRQLRLWGDHGQEALEGAKICLINASATGTEILKNLILPGIGSFTIVDGEKVTGEDVGNNFFLDKDCIGKSRAECTTELLLELNSDVSGDFIEETTDCLLRENSDYFKSFTVVIATQLPEETLLKLGSLLWSRNIPLLVCRSYGFIGCMRIVLQEHCVVESHPDSTHPDLRLDRPFPGLVQYVDALDLNTMTKQEHGHTPYVVLLLKYLNKWKAEHEGRAPQNYKEKDLFKQTIRGGILVNKDGIPEEEENFDEAIKAVNTALVPTRIPSEVSQIFADDSCCNFTESHSSFWILAKAVKEFVENEGTGSSVHLFIFSFIYFFFLQLFGFYSLFFFGLFFGISSSCSLKQMLLPSLPEEAWMKKTIISLHLAIFAISYCEHYITRMNDICFPQGALPLRGSIPDMTADSKRYIELQNIYQEQARKDIAVVTQRVHRILLDVGKSTDSISDSEIRLFCKNAAFLRLIRGRSLAEESEPSLAKANELAGYLEDPDSDVVFYILLKAVDRFYSQYHRYPGNFEDQVEADVVKLKCCLGSLLQEWSVNADVKEEYVHEMCRYGASELHSVAAFIGGAAAQEIVKLVTRQFVPFDNTYIYNGITGSSTTLKL</sequence>
<keyword evidence="9" id="KW-1185">Reference proteome</keyword>
<evidence type="ECO:0000256" key="2">
    <source>
        <dbReference type="ARBA" id="ARBA00006868"/>
    </source>
</evidence>
<feature type="region of interest" description="Disordered" evidence="5">
    <location>
        <begin position="1"/>
        <end position="24"/>
    </location>
</feature>
<dbReference type="SUPFAM" id="SSF69572">
    <property type="entry name" value="Activating enzymes of the ubiquitin-like proteins"/>
    <property type="match status" value="2"/>
</dbReference>
<evidence type="ECO:0000313" key="8">
    <source>
        <dbReference type="EMBL" id="RMX59650.1"/>
    </source>
</evidence>